<dbReference type="AlphaFoldDB" id="A0A2I0X1F3"/>
<evidence type="ECO:0000313" key="7">
    <source>
        <dbReference type="Proteomes" id="UP000233837"/>
    </source>
</evidence>
<reference evidence="6 7" key="2">
    <citation type="journal article" date="2017" name="Nature">
        <title>The Apostasia genome and the evolution of orchids.</title>
        <authorList>
            <person name="Zhang G.Q."/>
            <person name="Liu K.W."/>
            <person name="Li Z."/>
            <person name="Lohaus R."/>
            <person name="Hsiao Y.Y."/>
            <person name="Niu S.C."/>
            <person name="Wang J.Y."/>
            <person name="Lin Y.C."/>
            <person name="Xu Q."/>
            <person name="Chen L.J."/>
            <person name="Yoshida K."/>
            <person name="Fujiwara S."/>
            <person name="Wang Z.W."/>
            <person name="Zhang Y.Q."/>
            <person name="Mitsuda N."/>
            <person name="Wang M."/>
            <person name="Liu G.H."/>
            <person name="Pecoraro L."/>
            <person name="Huang H.X."/>
            <person name="Xiao X.J."/>
            <person name="Lin M."/>
            <person name="Wu X.Y."/>
            <person name="Wu W.L."/>
            <person name="Chen Y.Y."/>
            <person name="Chang S.B."/>
            <person name="Sakamoto S."/>
            <person name="Ohme-Takagi M."/>
            <person name="Yagi M."/>
            <person name="Zeng S.J."/>
            <person name="Shen C.Y."/>
            <person name="Yeh C.M."/>
            <person name="Luo Y.B."/>
            <person name="Tsai W.C."/>
            <person name="Van de Peer Y."/>
            <person name="Liu Z.J."/>
        </authorList>
    </citation>
    <scope>NUCLEOTIDE SEQUENCE [LARGE SCALE GENOMIC DNA]</scope>
    <source>
        <tissue evidence="6">The whole plant</tissue>
    </source>
</reference>
<feature type="domain" description="SWIM-type" evidence="5">
    <location>
        <begin position="549"/>
        <end position="596"/>
    </location>
</feature>
<dbReference type="OrthoDB" id="1894539at2759"/>
<evidence type="ECO:0000259" key="5">
    <source>
        <dbReference type="PROSITE" id="PS50966"/>
    </source>
</evidence>
<dbReference type="PANTHER" id="PTHR47718">
    <property type="entry name" value="OS01G0519700 PROTEIN"/>
    <property type="match status" value="1"/>
</dbReference>
<proteinExistence type="predicted"/>
<dbReference type="SMART" id="SM00575">
    <property type="entry name" value="ZnF_PMZ"/>
    <property type="match status" value="1"/>
</dbReference>
<dbReference type="InterPro" id="IPR007527">
    <property type="entry name" value="Znf_SWIM"/>
</dbReference>
<evidence type="ECO:0000313" key="6">
    <source>
        <dbReference type="EMBL" id="PKU81744.1"/>
    </source>
</evidence>
<dbReference type="EMBL" id="KZ502223">
    <property type="protein sequence ID" value="PKU81744.1"/>
    <property type="molecule type" value="Genomic_DNA"/>
</dbReference>
<dbReference type="PANTHER" id="PTHR47718:SF7">
    <property type="entry name" value="PROTEIN FAR1-RELATED SEQUENCE"/>
    <property type="match status" value="1"/>
</dbReference>
<dbReference type="InterPro" id="IPR018289">
    <property type="entry name" value="MULE_transposase_dom"/>
</dbReference>
<dbReference type="InterPro" id="IPR006564">
    <property type="entry name" value="Znf_PMZ"/>
</dbReference>
<dbReference type="PROSITE" id="PS50966">
    <property type="entry name" value="ZF_SWIM"/>
    <property type="match status" value="1"/>
</dbReference>
<dbReference type="GO" id="GO:0008270">
    <property type="term" value="F:zinc ion binding"/>
    <property type="evidence" value="ECO:0007669"/>
    <property type="project" value="UniProtKB-KW"/>
</dbReference>
<dbReference type="Pfam" id="PF03101">
    <property type="entry name" value="FAR1"/>
    <property type="match status" value="1"/>
</dbReference>
<dbReference type="Pfam" id="PF10551">
    <property type="entry name" value="MULE"/>
    <property type="match status" value="1"/>
</dbReference>
<keyword evidence="2 4" id="KW-0863">Zinc-finger</keyword>
<sequence>MASEILKLKESISAGNAISSASDTSRELDGGSGIFVSKEVKLTDGILAQEGNSQFEPKVGMLFNSEEQAYEFYNSYAKRKGFSVRKGHLSRRKDGSIRDRHYLCSNEGTRQEHRTHITKKPRAIERTNCLARIELKVTRDNAWTISKYIDDHNHPLASPNKIHMLRSHRSKFPPHRAFISESDYMGIKPVQTCGGQVVDARCAESAVFLYKNQSCNLLQSNRTRDLEKGDPQFILDFLKAKQSEDPTFCYAVQLDEKDRPTNFFWTDARSIFDYSYFGDSILFDTTYRVSIYDIPFAPFIGINHHKQIVVFGAALLLDETIESFYWLFKTFLEAMSGKQPKTILTDQCDAMSKAIVMSMPETYHQFCLWHILENAPKIIPHIFSRDPSFERDFENCLCEGSSEVDFYKAWENLISKYGLMNNRWLEDLYAAREKWSLVYCKKSFCATMTTKEWRDTMNNNFKMLFYRKLPPSKFMVQYHRALNQLREKELCEDHESRVCKSALLADIPTLVEAAEYYTRAIYKDFEDEYKSQLACLCEPVGIERNVYTFRVSIPQKRSFGLVEFDSSNVSVACSCNKFESMGILCMHALKVLNYNNILHLPSRYLLKRWSKHAKDGVAADQHLNAEDQTVLDLHYFQVVRKAIAVVVKSVFSKEALDLVERRLDRCMQETENTLPNATPDKQLEDVIIVHNLQQSNAVEANNLLF</sequence>
<evidence type="ECO:0000256" key="3">
    <source>
        <dbReference type="ARBA" id="ARBA00022833"/>
    </source>
</evidence>
<keyword evidence="3" id="KW-0862">Zinc</keyword>
<dbReference type="Proteomes" id="UP000233837">
    <property type="component" value="Unassembled WGS sequence"/>
</dbReference>
<dbReference type="STRING" id="906689.A0A2I0X1F3"/>
<evidence type="ECO:0000256" key="1">
    <source>
        <dbReference type="ARBA" id="ARBA00022723"/>
    </source>
</evidence>
<reference evidence="6 7" key="1">
    <citation type="journal article" date="2016" name="Sci. Rep.">
        <title>The Dendrobium catenatum Lindl. genome sequence provides insights into polysaccharide synthase, floral development and adaptive evolution.</title>
        <authorList>
            <person name="Zhang G.Q."/>
            <person name="Xu Q."/>
            <person name="Bian C."/>
            <person name="Tsai W.C."/>
            <person name="Yeh C.M."/>
            <person name="Liu K.W."/>
            <person name="Yoshida K."/>
            <person name="Zhang L.S."/>
            <person name="Chang S.B."/>
            <person name="Chen F."/>
            <person name="Shi Y."/>
            <person name="Su Y.Y."/>
            <person name="Zhang Y.Q."/>
            <person name="Chen L.J."/>
            <person name="Yin Y."/>
            <person name="Lin M."/>
            <person name="Huang H."/>
            <person name="Deng H."/>
            <person name="Wang Z.W."/>
            <person name="Zhu S.L."/>
            <person name="Zhao X."/>
            <person name="Deng C."/>
            <person name="Niu S.C."/>
            <person name="Huang J."/>
            <person name="Wang M."/>
            <person name="Liu G.H."/>
            <person name="Yang H.J."/>
            <person name="Xiao X.J."/>
            <person name="Hsiao Y.Y."/>
            <person name="Wu W.L."/>
            <person name="Chen Y.Y."/>
            <person name="Mitsuda N."/>
            <person name="Ohme-Takagi M."/>
            <person name="Luo Y.B."/>
            <person name="Van de Peer Y."/>
            <person name="Liu Z.J."/>
        </authorList>
    </citation>
    <scope>NUCLEOTIDE SEQUENCE [LARGE SCALE GENOMIC DNA]</scope>
    <source>
        <tissue evidence="6">The whole plant</tissue>
    </source>
</reference>
<evidence type="ECO:0000256" key="2">
    <source>
        <dbReference type="ARBA" id="ARBA00022771"/>
    </source>
</evidence>
<gene>
    <name evidence="6" type="primary">FRS5</name>
    <name evidence="6" type="ORF">MA16_Dca018686</name>
</gene>
<keyword evidence="7" id="KW-1185">Reference proteome</keyword>
<protein>
    <submittedName>
        <fullName evidence="6">Protein FAR1-RELATED SEQUENCE 5</fullName>
    </submittedName>
</protein>
<organism evidence="6 7">
    <name type="scientific">Dendrobium catenatum</name>
    <dbReference type="NCBI Taxonomy" id="906689"/>
    <lineage>
        <taxon>Eukaryota</taxon>
        <taxon>Viridiplantae</taxon>
        <taxon>Streptophyta</taxon>
        <taxon>Embryophyta</taxon>
        <taxon>Tracheophyta</taxon>
        <taxon>Spermatophyta</taxon>
        <taxon>Magnoliopsida</taxon>
        <taxon>Liliopsida</taxon>
        <taxon>Asparagales</taxon>
        <taxon>Orchidaceae</taxon>
        <taxon>Epidendroideae</taxon>
        <taxon>Malaxideae</taxon>
        <taxon>Dendrobiinae</taxon>
        <taxon>Dendrobium</taxon>
    </lineage>
</organism>
<accession>A0A2I0X1F3</accession>
<name>A0A2I0X1F3_9ASPA</name>
<evidence type="ECO:0000256" key="4">
    <source>
        <dbReference type="PROSITE-ProRule" id="PRU00325"/>
    </source>
</evidence>
<dbReference type="Pfam" id="PF04434">
    <property type="entry name" value="SWIM"/>
    <property type="match status" value="1"/>
</dbReference>
<dbReference type="InterPro" id="IPR004330">
    <property type="entry name" value="FAR1_DNA_bnd_dom"/>
</dbReference>
<keyword evidence="1" id="KW-0479">Metal-binding</keyword>